<evidence type="ECO:0000256" key="2">
    <source>
        <dbReference type="SAM" id="Phobius"/>
    </source>
</evidence>
<dbReference type="Proteomes" id="UP001476798">
    <property type="component" value="Unassembled WGS sequence"/>
</dbReference>
<keyword evidence="2" id="KW-0472">Membrane</keyword>
<evidence type="ECO:0000313" key="3">
    <source>
        <dbReference type="EMBL" id="MEQ2159704.1"/>
    </source>
</evidence>
<organism evidence="3 4">
    <name type="scientific">Goodea atripinnis</name>
    <dbReference type="NCBI Taxonomy" id="208336"/>
    <lineage>
        <taxon>Eukaryota</taxon>
        <taxon>Metazoa</taxon>
        <taxon>Chordata</taxon>
        <taxon>Craniata</taxon>
        <taxon>Vertebrata</taxon>
        <taxon>Euteleostomi</taxon>
        <taxon>Actinopterygii</taxon>
        <taxon>Neopterygii</taxon>
        <taxon>Teleostei</taxon>
        <taxon>Neoteleostei</taxon>
        <taxon>Acanthomorphata</taxon>
        <taxon>Ovalentaria</taxon>
        <taxon>Atherinomorphae</taxon>
        <taxon>Cyprinodontiformes</taxon>
        <taxon>Goodeidae</taxon>
        <taxon>Goodea</taxon>
    </lineage>
</organism>
<keyword evidence="4" id="KW-1185">Reference proteome</keyword>
<evidence type="ECO:0008006" key="5">
    <source>
        <dbReference type="Google" id="ProtNLM"/>
    </source>
</evidence>
<accession>A0ABV0MLZ6</accession>
<protein>
    <recommendedName>
        <fullName evidence="5">CUB domain-containing protein</fullName>
    </recommendedName>
</protein>
<keyword evidence="2" id="KW-0812">Transmembrane</keyword>
<feature type="region of interest" description="Disordered" evidence="1">
    <location>
        <begin position="87"/>
        <end position="108"/>
    </location>
</feature>
<feature type="transmembrane region" description="Helical" evidence="2">
    <location>
        <begin position="56"/>
        <end position="79"/>
    </location>
</feature>
<proteinExistence type="predicted"/>
<sequence length="108" mass="11900">MSGELNISSVAPEDWRRYDCVFQLSGVKDDIVITVDKTVVRTNHGNGGTKEKPSDLSIAIIVVVLIIVFISTAVGFRLYKKRKVTEMTPELSQRLNPETSGTNTSSTQ</sequence>
<name>A0ABV0MLZ6_9TELE</name>
<evidence type="ECO:0000313" key="4">
    <source>
        <dbReference type="Proteomes" id="UP001476798"/>
    </source>
</evidence>
<feature type="compositionally biased region" description="Polar residues" evidence="1">
    <location>
        <begin position="90"/>
        <end position="108"/>
    </location>
</feature>
<dbReference type="EMBL" id="JAHRIO010003086">
    <property type="protein sequence ID" value="MEQ2159704.1"/>
    <property type="molecule type" value="Genomic_DNA"/>
</dbReference>
<evidence type="ECO:0000256" key="1">
    <source>
        <dbReference type="SAM" id="MobiDB-lite"/>
    </source>
</evidence>
<keyword evidence="2" id="KW-1133">Transmembrane helix</keyword>
<gene>
    <name evidence="3" type="ORF">GOODEAATRI_025791</name>
</gene>
<comment type="caution">
    <text evidence="3">The sequence shown here is derived from an EMBL/GenBank/DDBJ whole genome shotgun (WGS) entry which is preliminary data.</text>
</comment>
<reference evidence="3 4" key="1">
    <citation type="submission" date="2021-06" db="EMBL/GenBank/DDBJ databases">
        <authorList>
            <person name="Palmer J.M."/>
        </authorList>
    </citation>
    <scope>NUCLEOTIDE SEQUENCE [LARGE SCALE GENOMIC DNA]</scope>
    <source>
        <strain evidence="3 4">GA_2019</strain>
        <tissue evidence="3">Muscle</tissue>
    </source>
</reference>